<dbReference type="RefSeq" id="WP_350331598.1">
    <property type="nucleotide sequence ID" value="NZ_CP054719.1"/>
</dbReference>
<dbReference type="Proteomes" id="UP000594001">
    <property type="component" value="Chromosome"/>
</dbReference>
<dbReference type="AlphaFoldDB" id="A0A7L9RTX9"/>
<gene>
    <name evidence="15" type="ORF">CPBP_00822</name>
</gene>
<evidence type="ECO:0000256" key="3">
    <source>
        <dbReference type="ARBA" id="ARBA00006742"/>
    </source>
</evidence>
<dbReference type="KEGG" id="pbal:CPBP_00822"/>
<evidence type="ECO:0000313" key="15">
    <source>
        <dbReference type="EMBL" id="QOL20044.1"/>
    </source>
</evidence>
<protein>
    <recommendedName>
        <fullName evidence="5">Sec translocon accessory complex subunit YajC</fullName>
    </recommendedName>
</protein>
<evidence type="ECO:0000256" key="11">
    <source>
        <dbReference type="ARBA" id="ARBA00023010"/>
    </source>
</evidence>
<evidence type="ECO:0000256" key="9">
    <source>
        <dbReference type="ARBA" id="ARBA00022927"/>
    </source>
</evidence>
<dbReference type="SMART" id="SM01323">
    <property type="entry name" value="YajC"/>
    <property type="match status" value="1"/>
</dbReference>
<feature type="compositionally biased region" description="Basic and acidic residues" evidence="13">
    <location>
        <begin position="118"/>
        <end position="130"/>
    </location>
</feature>
<comment type="similarity">
    <text evidence="3">Belongs to the YajC family.</text>
</comment>
<evidence type="ECO:0000256" key="14">
    <source>
        <dbReference type="SAM" id="Phobius"/>
    </source>
</evidence>
<keyword evidence="16" id="KW-1185">Reference proteome</keyword>
<name>A0A7L9RTX9_9PROT</name>
<reference evidence="15 16" key="1">
    <citation type="submission" date="2020-06" db="EMBL/GenBank/DDBJ databases">
        <title>The endosymbiont of the kinetoplastid Bodo saltans is a Paracaedibacter-like alpha-proteobacterium possessing a putative toxin-antitoxin system.</title>
        <authorList>
            <person name="Midha S."/>
            <person name="Rigden D.J."/>
            <person name="Siozios S."/>
            <person name="Hurst G.D.D."/>
            <person name="Jackson A.P."/>
        </authorList>
    </citation>
    <scope>NUCLEOTIDE SEQUENCE [LARGE SCALE GENOMIC DNA]</scope>
    <source>
        <strain evidence="15">Lake Konstanz</strain>
    </source>
</reference>
<keyword evidence="7" id="KW-1003">Cell membrane</keyword>
<dbReference type="GO" id="GO:0015031">
    <property type="term" value="P:protein transport"/>
    <property type="evidence" value="ECO:0007669"/>
    <property type="project" value="UniProtKB-KW"/>
</dbReference>
<evidence type="ECO:0000313" key="16">
    <source>
        <dbReference type="Proteomes" id="UP000594001"/>
    </source>
</evidence>
<accession>A0A7L9RTX9</accession>
<comment type="subunit">
    <text evidence="4">Part of the SecDF-YidC-YajC translocase complex. The SecDF-YidC-YajC translocase forms a supercomplex with SecYEG, called the holo-translocon (HTL).</text>
</comment>
<evidence type="ECO:0000256" key="12">
    <source>
        <dbReference type="ARBA" id="ARBA00023136"/>
    </source>
</evidence>
<proteinExistence type="inferred from homology"/>
<evidence type="ECO:0000256" key="4">
    <source>
        <dbReference type="ARBA" id="ARBA00011718"/>
    </source>
</evidence>
<evidence type="ECO:0000256" key="7">
    <source>
        <dbReference type="ARBA" id="ARBA00022475"/>
    </source>
</evidence>
<dbReference type="Pfam" id="PF02699">
    <property type="entry name" value="YajC"/>
    <property type="match status" value="1"/>
</dbReference>
<dbReference type="EMBL" id="CP054719">
    <property type="protein sequence ID" value="QOL20044.1"/>
    <property type="molecule type" value="Genomic_DNA"/>
</dbReference>
<sequence>MFLNSLAAQTAGTSASSSLQMLLPIVLVFGVMYFLIIRPQNKRMKDQQNMQSSIKIGDTVATTGGLIGRVVKLEEKEIHVDFNRAGQPVRVLRSAIVGLVDSANKAKAMTQPPQAKPTQEKAKAADKSEPADEQAQAQKPRVRSPMNRGRAGGNRRPAPKKSEE</sequence>
<comment type="function">
    <text evidence="1">The SecYEG-SecDF-YajC-YidC holo-translocon (HTL) protein secretase/insertase is a supercomplex required for protein secretion, insertion of proteins into membranes, and assembly of membrane protein complexes. While the SecYEG complex is essential for assembly of a number of proteins and complexes, the SecDF-YajC-YidC subcomplex facilitates these functions.</text>
</comment>
<evidence type="ECO:0000256" key="10">
    <source>
        <dbReference type="ARBA" id="ARBA00022989"/>
    </source>
</evidence>
<keyword evidence="10 14" id="KW-1133">Transmembrane helix</keyword>
<evidence type="ECO:0000256" key="8">
    <source>
        <dbReference type="ARBA" id="ARBA00022692"/>
    </source>
</evidence>
<keyword evidence="11" id="KW-0811">Translocation</keyword>
<dbReference type="PANTHER" id="PTHR33909">
    <property type="entry name" value="SEC TRANSLOCON ACCESSORY COMPLEX SUBUNIT YAJC"/>
    <property type="match status" value="1"/>
</dbReference>
<keyword evidence="9" id="KW-0653">Protein transport</keyword>
<keyword evidence="6" id="KW-0813">Transport</keyword>
<evidence type="ECO:0000256" key="2">
    <source>
        <dbReference type="ARBA" id="ARBA00004162"/>
    </source>
</evidence>
<comment type="subcellular location">
    <subcellularLocation>
        <location evidence="2">Cell membrane</location>
        <topology evidence="2">Single-pass membrane protein</topology>
    </subcellularLocation>
</comment>
<dbReference type="PANTHER" id="PTHR33909:SF1">
    <property type="entry name" value="SEC TRANSLOCON ACCESSORY COMPLEX SUBUNIT YAJC"/>
    <property type="match status" value="1"/>
</dbReference>
<feature type="region of interest" description="Disordered" evidence="13">
    <location>
        <begin position="105"/>
        <end position="164"/>
    </location>
</feature>
<evidence type="ECO:0000256" key="13">
    <source>
        <dbReference type="SAM" id="MobiDB-lite"/>
    </source>
</evidence>
<keyword evidence="8 14" id="KW-0812">Transmembrane</keyword>
<dbReference type="NCBIfam" id="TIGR00739">
    <property type="entry name" value="yajC"/>
    <property type="match status" value="1"/>
</dbReference>
<evidence type="ECO:0000256" key="6">
    <source>
        <dbReference type="ARBA" id="ARBA00022448"/>
    </source>
</evidence>
<dbReference type="InterPro" id="IPR003849">
    <property type="entry name" value="Preprotein_translocase_YajC"/>
</dbReference>
<keyword evidence="12 14" id="KW-0472">Membrane</keyword>
<dbReference type="PRINTS" id="PR01853">
    <property type="entry name" value="YAJCTRNLCASE"/>
</dbReference>
<evidence type="ECO:0000256" key="5">
    <source>
        <dbReference type="ARBA" id="ARBA00014962"/>
    </source>
</evidence>
<evidence type="ECO:0000256" key="1">
    <source>
        <dbReference type="ARBA" id="ARBA00002061"/>
    </source>
</evidence>
<organism evidence="15 16">
    <name type="scientific">Candidatus Bodocaedibacter vickermanii</name>
    <dbReference type="NCBI Taxonomy" id="2741701"/>
    <lineage>
        <taxon>Bacteria</taxon>
        <taxon>Pseudomonadati</taxon>
        <taxon>Pseudomonadota</taxon>
        <taxon>Alphaproteobacteria</taxon>
        <taxon>Holosporales</taxon>
        <taxon>Candidatus Paracaedibacteraceae</taxon>
        <taxon>Candidatus Bodocaedibacter</taxon>
    </lineage>
</organism>
<feature type="transmembrane region" description="Helical" evidence="14">
    <location>
        <begin position="20"/>
        <end position="37"/>
    </location>
</feature>
<dbReference type="GO" id="GO:0005886">
    <property type="term" value="C:plasma membrane"/>
    <property type="evidence" value="ECO:0007669"/>
    <property type="project" value="UniProtKB-SubCell"/>
</dbReference>